<evidence type="ECO:0000313" key="2">
    <source>
        <dbReference type="EMBL" id="RCV58656.1"/>
    </source>
</evidence>
<organism evidence="2 3">
    <name type="scientific">Marinitenerispora sediminis</name>
    <dbReference type="NCBI Taxonomy" id="1931232"/>
    <lineage>
        <taxon>Bacteria</taxon>
        <taxon>Bacillati</taxon>
        <taxon>Actinomycetota</taxon>
        <taxon>Actinomycetes</taxon>
        <taxon>Streptosporangiales</taxon>
        <taxon>Nocardiopsidaceae</taxon>
        <taxon>Marinitenerispora</taxon>
    </lineage>
</organism>
<proteinExistence type="predicted"/>
<reference evidence="2 3" key="1">
    <citation type="submission" date="2018-04" db="EMBL/GenBank/DDBJ databases">
        <title>Novel actinobacteria from marine sediment.</title>
        <authorList>
            <person name="Ng Z.Y."/>
            <person name="Tan G.Y.A."/>
        </authorList>
    </citation>
    <scope>NUCLEOTIDE SEQUENCE [LARGE SCALE GENOMIC DNA]</scope>
    <source>
        <strain evidence="2 3">TPS81</strain>
    </source>
</reference>
<gene>
    <name evidence="2" type="ORF">DEF24_12700</name>
</gene>
<dbReference type="Pfam" id="PF04296">
    <property type="entry name" value="YlxR"/>
    <property type="match status" value="1"/>
</dbReference>
<evidence type="ECO:0000313" key="3">
    <source>
        <dbReference type="Proteomes" id="UP000253318"/>
    </source>
</evidence>
<dbReference type="Proteomes" id="UP000253318">
    <property type="component" value="Unassembled WGS sequence"/>
</dbReference>
<dbReference type="AlphaFoldDB" id="A0A368T5L4"/>
<keyword evidence="3" id="KW-1185">Reference proteome</keyword>
<protein>
    <submittedName>
        <fullName evidence="2">DUF448 domain-containing protein</fullName>
    </submittedName>
</protein>
<dbReference type="SUPFAM" id="SSF64376">
    <property type="entry name" value="YlxR-like"/>
    <property type="match status" value="1"/>
</dbReference>
<accession>A0A368T5L4</accession>
<evidence type="ECO:0000259" key="1">
    <source>
        <dbReference type="Pfam" id="PF04296"/>
    </source>
</evidence>
<dbReference type="InterPro" id="IPR007393">
    <property type="entry name" value="YlxR_dom"/>
</dbReference>
<dbReference type="OrthoDB" id="5244965at2"/>
<dbReference type="InterPro" id="IPR037465">
    <property type="entry name" value="YlxR"/>
</dbReference>
<dbReference type="PANTHER" id="PTHR34215">
    <property type="entry name" value="BLL0784 PROTEIN"/>
    <property type="match status" value="1"/>
</dbReference>
<dbReference type="PANTHER" id="PTHR34215:SF1">
    <property type="entry name" value="YLXR DOMAIN-CONTAINING PROTEIN"/>
    <property type="match status" value="1"/>
</dbReference>
<comment type="caution">
    <text evidence="2">The sequence shown here is derived from an EMBL/GenBank/DDBJ whole genome shotgun (WGS) entry which is preliminary data.</text>
</comment>
<feature type="domain" description="YlxR" evidence="1">
    <location>
        <begin position="18"/>
        <end position="80"/>
    </location>
</feature>
<dbReference type="Gene3D" id="3.30.1230.10">
    <property type="entry name" value="YlxR-like"/>
    <property type="match status" value="1"/>
</dbReference>
<dbReference type="EMBL" id="QEIN01000087">
    <property type="protein sequence ID" value="RCV58656.1"/>
    <property type="molecule type" value="Genomic_DNA"/>
</dbReference>
<name>A0A368T5L4_9ACTN</name>
<dbReference type="InterPro" id="IPR035931">
    <property type="entry name" value="YlxR-like_sf"/>
</dbReference>
<sequence>MTRRRDRLAGAGRAAPVRMCVGCRSRTAQSDLLRLVVVGAVITPDTAGRAPGRGAYLHPDLRCWEMAERRKVWGRAFRTSGGLDTARVAACFEGLPRVGVEPGSR</sequence>